<gene>
    <name evidence="2" type="ORF">DL764_001136</name>
</gene>
<name>A0A4Q4TVP9_9PEZI</name>
<dbReference type="AlphaFoldDB" id="A0A4Q4TVP9"/>
<evidence type="ECO:0000313" key="2">
    <source>
        <dbReference type="EMBL" id="RYP09710.1"/>
    </source>
</evidence>
<evidence type="ECO:0000313" key="3">
    <source>
        <dbReference type="Proteomes" id="UP000293360"/>
    </source>
</evidence>
<organism evidence="2 3">
    <name type="scientific">Monosporascus ibericus</name>
    <dbReference type="NCBI Taxonomy" id="155417"/>
    <lineage>
        <taxon>Eukaryota</taxon>
        <taxon>Fungi</taxon>
        <taxon>Dikarya</taxon>
        <taxon>Ascomycota</taxon>
        <taxon>Pezizomycotina</taxon>
        <taxon>Sordariomycetes</taxon>
        <taxon>Xylariomycetidae</taxon>
        <taxon>Xylariales</taxon>
        <taxon>Xylariales incertae sedis</taxon>
        <taxon>Monosporascus</taxon>
    </lineage>
</organism>
<comment type="caution">
    <text evidence="2">The sequence shown here is derived from an EMBL/GenBank/DDBJ whole genome shotgun (WGS) entry which is preliminary data.</text>
</comment>
<feature type="region of interest" description="Disordered" evidence="1">
    <location>
        <begin position="1"/>
        <end position="44"/>
    </location>
</feature>
<dbReference type="EMBL" id="QJNU01000031">
    <property type="protein sequence ID" value="RYP09710.1"/>
    <property type="molecule type" value="Genomic_DNA"/>
</dbReference>
<protein>
    <submittedName>
        <fullName evidence="2">Uncharacterized protein</fullName>
    </submittedName>
</protein>
<dbReference type="Proteomes" id="UP000293360">
    <property type="component" value="Unassembled WGS sequence"/>
</dbReference>
<keyword evidence="3" id="KW-1185">Reference proteome</keyword>
<sequence length="102" mass="10830">MSGSSQNAACNGHLKPSGRPTDTISRSAQQAKGQHKYSSGDVGTSAIQRVHEFMRTTNEGGDPITALPFRAAASPQQTITASQARAQRKIAENMAKFSGQKK</sequence>
<reference evidence="2 3" key="1">
    <citation type="submission" date="2018-06" db="EMBL/GenBank/DDBJ databases">
        <title>Complete Genomes of Monosporascus.</title>
        <authorList>
            <person name="Robinson A.J."/>
            <person name="Natvig D.O."/>
        </authorList>
    </citation>
    <scope>NUCLEOTIDE SEQUENCE [LARGE SCALE GENOMIC DNA]</scope>
    <source>
        <strain evidence="2 3">CBS 110550</strain>
    </source>
</reference>
<feature type="compositionally biased region" description="Polar residues" evidence="1">
    <location>
        <begin position="20"/>
        <end position="32"/>
    </location>
</feature>
<proteinExistence type="predicted"/>
<dbReference type="OrthoDB" id="4665844at2759"/>
<accession>A0A4Q4TVP9</accession>
<evidence type="ECO:0000256" key="1">
    <source>
        <dbReference type="SAM" id="MobiDB-lite"/>
    </source>
</evidence>